<protein>
    <recommendedName>
        <fullName evidence="3">Iron-sulfur cluster loop</fullName>
    </recommendedName>
</protein>
<sequence>MDFSILANIMNQEIDQNKFNNQDKLISILKEKGSELFNKPFEKIDFTKNPEIDEVLNNIERYPHLYVLACVMDRQIKAERAWSIPYEVSKEIGSFEFTSLFKLKEQKIKEIFVSRNLHRFNKDMSKYFYLTIQRIHNNYANNASNIWKGKPSSATIVKRFLEFDGAGVKIATMAANILARDFKIPMRDYFSIDISPDVHITRVFTRLRFITNSSNIEMLIYTARELNPEWPGIFDLPCWQIGRNWCNPKDPICKDCYLTNFCPKFMNFNI</sequence>
<dbReference type="EMBL" id="QLTW01000009">
    <property type="protein sequence ID" value="MBT9144499.1"/>
    <property type="molecule type" value="Genomic_DNA"/>
</dbReference>
<comment type="caution">
    <text evidence="1">The sequence shown here is derived from an EMBL/GenBank/DDBJ whole genome shotgun (WGS) entry which is preliminary data.</text>
</comment>
<gene>
    <name evidence="1" type="ORF">DDT42_00340</name>
</gene>
<dbReference type="GO" id="GO:0006281">
    <property type="term" value="P:DNA repair"/>
    <property type="evidence" value="ECO:0007669"/>
    <property type="project" value="InterPro"/>
</dbReference>
<proteinExistence type="predicted"/>
<dbReference type="InterPro" id="IPR011257">
    <property type="entry name" value="DNA_glycosylase"/>
</dbReference>
<dbReference type="InterPro" id="IPR023170">
    <property type="entry name" value="HhH_base_excis_C"/>
</dbReference>
<evidence type="ECO:0000313" key="2">
    <source>
        <dbReference type="Proteomes" id="UP000811545"/>
    </source>
</evidence>
<organism evidence="1 2">
    <name type="scientific">Psychracetigena formicireducens</name>
    <dbReference type="NCBI Taxonomy" id="2986056"/>
    <lineage>
        <taxon>Bacteria</taxon>
        <taxon>Bacillati</taxon>
        <taxon>Candidatus Lithacetigenota</taxon>
        <taxon>Candidatus Psychracetigena</taxon>
    </lineage>
</organism>
<name>A0A9E2BGC7_PSYF1</name>
<dbReference type="Gene3D" id="1.10.1670.10">
    <property type="entry name" value="Helix-hairpin-Helix base-excision DNA repair enzymes (C-terminal)"/>
    <property type="match status" value="1"/>
</dbReference>
<dbReference type="Proteomes" id="UP000811545">
    <property type="component" value="Unassembled WGS sequence"/>
</dbReference>
<dbReference type="GO" id="GO:0003824">
    <property type="term" value="F:catalytic activity"/>
    <property type="evidence" value="ECO:0007669"/>
    <property type="project" value="InterPro"/>
</dbReference>
<evidence type="ECO:0000313" key="1">
    <source>
        <dbReference type="EMBL" id="MBT9144499.1"/>
    </source>
</evidence>
<reference evidence="1 2" key="1">
    <citation type="journal article" date="2021" name="bioRxiv">
        <title>Unique metabolic strategies in Hadean analogues reveal hints for primordial physiology.</title>
        <authorList>
            <person name="Nobu M.K."/>
            <person name="Nakai R."/>
            <person name="Tamazawa S."/>
            <person name="Mori H."/>
            <person name="Toyoda A."/>
            <person name="Ijiri A."/>
            <person name="Suzuki S."/>
            <person name="Kurokawa K."/>
            <person name="Kamagata Y."/>
            <person name="Tamaki H."/>
        </authorList>
    </citation>
    <scope>NUCLEOTIDE SEQUENCE [LARGE SCALE GENOMIC DNA]</scope>
    <source>
        <strain evidence="1">BS525</strain>
    </source>
</reference>
<dbReference type="Gene3D" id="1.10.340.30">
    <property type="entry name" value="Hypothetical protein, domain 2"/>
    <property type="match status" value="1"/>
</dbReference>
<evidence type="ECO:0008006" key="3">
    <source>
        <dbReference type="Google" id="ProtNLM"/>
    </source>
</evidence>
<accession>A0A9E2BGC7</accession>
<dbReference type="AlphaFoldDB" id="A0A9E2BGC7"/>
<dbReference type="SUPFAM" id="SSF48150">
    <property type="entry name" value="DNA-glycosylase"/>
    <property type="match status" value="1"/>
</dbReference>